<accession>A0A1W4WTY0</accession>
<evidence type="ECO:0000259" key="5">
    <source>
        <dbReference type="Pfam" id="PF08620"/>
    </source>
</evidence>
<organism evidence="8 9">
    <name type="scientific">Agrilus planipennis</name>
    <name type="common">Emerald ash borer</name>
    <name type="synonym">Agrilus marcopoli</name>
    <dbReference type="NCBI Taxonomy" id="224129"/>
    <lineage>
        <taxon>Eukaryota</taxon>
        <taxon>Metazoa</taxon>
        <taxon>Ecdysozoa</taxon>
        <taxon>Arthropoda</taxon>
        <taxon>Hexapoda</taxon>
        <taxon>Insecta</taxon>
        <taxon>Pterygota</taxon>
        <taxon>Neoptera</taxon>
        <taxon>Endopterygota</taxon>
        <taxon>Coleoptera</taxon>
        <taxon>Polyphaga</taxon>
        <taxon>Elateriformia</taxon>
        <taxon>Buprestoidea</taxon>
        <taxon>Buprestidae</taxon>
        <taxon>Agrilinae</taxon>
        <taxon>Agrilus</taxon>
    </lineage>
</organism>
<name>A0A1W4WTY0_AGRPL</name>
<keyword evidence="4" id="KW-0539">Nucleus</keyword>
<dbReference type="STRING" id="224129.A0A1W4WTY0"/>
<dbReference type="OrthoDB" id="348201at2759"/>
<evidence type="ECO:0000313" key="9">
    <source>
        <dbReference type="RefSeq" id="XP_018327334.1"/>
    </source>
</evidence>
<dbReference type="Pfam" id="PF08620">
    <property type="entry name" value="RPAP1_C"/>
    <property type="match status" value="1"/>
</dbReference>
<dbReference type="InterPro" id="IPR016024">
    <property type="entry name" value="ARM-type_fold"/>
</dbReference>
<dbReference type="Pfam" id="PF08621">
    <property type="entry name" value="RPAP1_N"/>
    <property type="match status" value="1"/>
</dbReference>
<dbReference type="Pfam" id="PF25766">
    <property type="entry name" value="TPR_RPAP1"/>
    <property type="match status" value="1"/>
</dbReference>
<feature type="domain" description="RPAP1/MINIYO-like TPR repeats" evidence="7">
    <location>
        <begin position="959"/>
        <end position="1172"/>
    </location>
</feature>
<dbReference type="Proteomes" id="UP000192223">
    <property type="component" value="Unplaced"/>
</dbReference>
<dbReference type="SUPFAM" id="SSF48371">
    <property type="entry name" value="ARM repeat"/>
    <property type="match status" value="1"/>
</dbReference>
<dbReference type="InterPro" id="IPR039913">
    <property type="entry name" value="RPAP1/Rba50"/>
</dbReference>
<dbReference type="InterPro" id="IPR013929">
    <property type="entry name" value="RPAP1_C"/>
</dbReference>
<feature type="domain" description="RPAP1 C-terminal" evidence="5">
    <location>
        <begin position="308"/>
        <end position="373"/>
    </location>
</feature>
<keyword evidence="3" id="KW-0804">Transcription</keyword>
<comment type="subcellular location">
    <subcellularLocation>
        <location evidence="1">Nucleus</location>
    </subcellularLocation>
</comment>
<evidence type="ECO:0000259" key="7">
    <source>
        <dbReference type="Pfam" id="PF25766"/>
    </source>
</evidence>
<dbReference type="PANTHER" id="PTHR21483:SF18">
    <property type="entry name" value="RNA POLYMERASE II-ASSOCIATED PROTEIN 1"/>
    <property type="match status" value="1"/>
</dbReference>
<dbReference type="GO" id="GO:0006366">
    <property type="term" value="P:transcription by RNA polymerase II"/>
    <property type="evidence" value="ECO:0007669"/>
    <property type="project" value="InterPro"/>
</dbReference>
<dbReference type="PANTHER" id="PTHR21483">
    <property type="entry name" value="RNA POLYMERASE II-ASSOCIATED PROTEIN 1"/>
    <property type="match status" value="1"/>
</dbReference>
<dbReference type="RefSeq" id="XP_018327334.1">
    <property type="nucleotide sequence ID" value="XM_018471832.2"/>
</dbReference>
<dbReference type="AlphaFoldDB" id="A0A1W4WTY0"/>
<feature type="domain" description="RPAP1 N-terminal" evidence="6">
    <location>
        <begin position="193"/>
        <end position="235"/>
    </location>
</feature>
<evidence type="ECO:0000256" key="2">
    <source>
        <dbReference type="ARBA" id="ARBA00009953"/>
    </source>
</evidence>
<proteinExistence type="inferred from homology"/>
<evidence type="ECO:0000256" key="4">
    <source>
        <dbReference type="ARBA" id="ARBA00023242"/>
    </source>
</evidence>
<dbReference type="GeneID" id="108738427"/>
<evidence type="ECO:0000256" key="1">
    <source>
        <dbReference type="ARBA" id="ARBA00004123"/>
    </source>
</evidence>
<evidence type="ECO:0000259" key="6">
    <source>
        <dbReference type="Pfam" id="PF08621"/>
    </source>
</evidence>
<evidence type="ECO:0000256" key="3">
    <source>
        <dbReference type="ARBA" id="ARBA00023163"/>
    </source>
</evidence>
<gene>
    <name evidence="9" type="primary">LOC108738427</name>
</gene>
<sequence length="1177" mass="135499">MFKRPQPGETEEDILRQQEEFLRSKAETSNLPPAATIVKVNSGNQNDHGMDQSEVQMDTSTTLQEQIDNTFEMIPSQINIGQIVEKSSNTCEKPTLVIFPKHAGFPQAARRKENLLAKGHKGSIFSQQIKRMKSNEIRIETEGESPSCSSSPVDVERKLEITENKQSDSIPTSFVVDEDLPCRSYILTGKDKEEIHRENMEVLHKMTEHQILEEREKLLSTMDPAIVAFLKSKRCHQEFKIHEDRTPTVSEKNKAAEEVNVEDIETTAEIVGHYKSDSWLHFDTIEANKLAWMKSVDIPKIKKNDPYEARFDFDGWLLPFSVPDIDEKNRILYHHGDEPGRPGYTLQELFQLCRSSVIQQKILALNTIANLLSLYQSGVYRDILELPIEQIFFVVRFCLDDNTPSILNSCVKAMRNLFYYVVDEICVDNLLTFGLEIVQPILAVDPKETEDDKTVNDQQLAETNLVKCLVRTEILTRIRYIINVVKPPLETIVYCLEILIRLARDSFFIAKEVFYYDNLMKSILNYFMPVVTSSFSISNTYGTPLVQAIKLVRILSSRSSKFASNFVNKYKIMDSLVSYLSSEDFSMNSNGLKLQIESLHLWSVFVHFELALDHFKVLQPILLRMLDFHVRNTSAVFYTSYVVQSHISALLNLISNVSKKDYVCILPYISLLIDPAMFKWTAQFGSQSEYSCGKLQIVSSLLHCFANLFRYKPTNVNLPVDEVETAIQNMITSEGFDVVTKHIEFSSNLLSTKEPQRSSANLKTLEAAIFDATDHIVPVLQRRSCIPFLTSLSEFIDSCECNKTRFVFLHHKNILRYLNLLQKADKFKLSENWFTRIESQLILNILKAAVSIQKEIDTQIFFEVAVKCLSTFNSEQKQDIEFILFNIIFSPRFYPSEVLMQNLGVSDQTSFLKVALDNVNDIFETYAYTLGLKKDLCDFTTNLCVDSSIGNIIPVDWVYSPIIMFYSSQQDKNTPLPEEQQSFFIKNCLRWLCTYEMYFPSLANNINTTDRFCRIACVFLGSDDLFLDQEVQTLMKLCLQSILNSNEKEINFNKPIQGLTNFQDFYTQILEQYQGVSYGNILFGNFILLPLAQKQDKKYRKILWSEYAGILQIFNVTESECLYPMEMFLEPLETDLSLLQCYRRTLQSGMVRKNSVLYTIASHHVKSLTTQNKIRPL</sequence>
<comment type="similarity">
    <text evidence="2">Belongs to the RPAP1 family.</text>
</comment>
<dbReference type="KEGG" id="apln:108738427"/>
<protein>
    <submittedName>
        <fullName evidence="9">RNA polymerase II-associated protein 1</fullName>
    </submittedName>
</protein>
<dbReference type="InterPro" id="IPR057989">
    <property type="entry name" value="TPR_RPAP1/MINIYO-like"/>
</dbReference>
<dbReference type="InParanoid" id="A0A1W4WTY0"/>
<keyword evidence="8" id="KW-1185">Reference proteome</keyword>
<dbReference type="InterPro" id="IPR013930">
    <property type="entry name" value="RPAP1_N"/>
</dbReference>
<evidence type="ECO:0000313" key="8">
    <source>
        <dbReference type="Proteomes" id="UP000192223"/>
    </source>
</evidence>
<dbReference type="FunCoup" id="A0A1W4WTY0">
    <property type="interactions" value="1528"/>
</dbReference>
<reference evidence="9" key="1">
    <citation type="submission" date="2025-08" db="UniProtKB">
        <authorList>
            <consortium name="RefSeq"/>
        </authorList>
    </citation>
    <scope>IDENTIFICATION</scope>
    <source>
        <tissue evidence="9">Entire body</tissue>
    </source>
</reference>